<organism evidence="1 2">
    <name type="scientific">Trema orientale</name>
    <name type="common">Charcoal tree</name>
    <name type="synonym">Celtis orientalis</name>
    <dbReference type="NCBI Taxonomy" id="63057"/>
    <lineage>
        <taxon>Eukaryota</taxon>
        <taxon>Viridiplantae</taxon>
        <taxon>Streptophyta</taxon>
        <taxon>Embryophyta</taxon>
        <taxon>Tracheophyta</taxon>
        <taxon>Spermatophyta</taxon>
        <taxon>Magnoliopsida</taxon>
        <taxon>eudicotyledons</taxon>
        <taxon>Gunneridae</taxon>
        <taxon>Pentapetalae</taxon>
        <taxon>rosids</taxon>
        <taxon>fabids</taxon>
        <taxon>Rosales</taxon>
        <taxon>Cannabaceae</taxon>
        <taxon>Trema</taxon>
    </lineage>
</organism>
<dbReference type="AlphaFoldDB" id="A0A2P5G1U6"/>
<evidence type="ECO:0000313" key="1">
    <source>
        <dbReference type="EMBL" id="POO04033.1"/>
    </source>
</evidence>
<accession>A0A2P5G1U6</accession>
<comment type="caution">
    <text evidence="1">The sequence shown here is derived from an EMBL/GenBank/DDBJ whole genome shotgun (WGS) entry which is preliminary data.</text>
</comment>
<dbReference type="EMBL" id="JXTC01000001">
    <property type="protein sequence ID" value="POO04033.1"/>
    <property type="molecule type" value="Genomic_DNA"/>
</dbReference>
<keyword evidence="2" id="KW-1185">Reference proteome</keyword>
<sequence>MTILPSLLSVGSCSNRVKLKGEHVNAEVCARGHRLQSQGPLADRISTKTGFELNRKILTCDVIHVIQTKNTKIN</sequence>
<dbReference type="Proteomes" id="UP000237000">
    <property type="component" value="Unassembled WGS sequence"/>
</dbReference>
<dbReference type="OrthoDB" id="10289103at2759"/>
<protein>
    <submittedName>
        <fullName evidence="1">Uncharacterized protein</fullName>
    </submittedName>
</protein>
<proteinExistence type="predicted"/>
<dbReference type="InParanoid" id="A0A2P5G1U6"/>
<evidence type="ECO:0000313" key="2">
    <source>
        <dbReference type="Proteomes" id="UP000237000"/>
    </source>
</evidence>
<gene>
    <name evidence="1" type="ORF">TorRG33x02_003370</name>
</gene>
<reference evidence="2" key="1">
    <citation type="submission" date="2016-06" db="EMBL/GenBank/DDBJ databases">
        <title>Parallel loss of symbiosis genes in relatives of nitrogen-fixing non-legume Parasponia.</title>
        <authorList>
            <person name="Van Velzen R."/>
            <person name="Holmer R."/>
            <person name="Bu F."/>
            <person name="Rutten L."/>
            <person name="Van Zeijl A."/>
            <person name="Liu W."/>
            <person name="Santuari L."/>
            <person name="Cao Q."/>
            <person name="Sharma T."/>
            <person name="Shen D."/>
            <person name="Roswanjaya Y."/>
            <person name="Wardhani T."/>
            <person name="Kalhor M.S."/>
            <person name="Jansen J."/>
            <person name="Van den Hoogen J."/>
            <person name="Gungor B."/>
            <person name="Hartog M."/>
            <person name="Hontelez J."/>
            <person name="Verver J."/>
            <person name="Yang W.-C."/>
            <person name="Schijlen E."/>
            <person name="Repin R."/>
            <person name="Schilthuizen M."/>
            <person name="Schranz E."/>
            <person name="Heidstra R."/>
            <person name="Miyata K."/>
            <person name="Fedorova E."/>
            <person name="Kohlen W."/>
            <person name="Bisseling T."/>
            <person name="Smit S."/>
            <person name="Geurts R."/>
        </authorList>
    </citation>
    <scope>NUCLEOTIDE SEQUENCE [LARGE SCALE GENOMIC DNA]</scope>
    <source>
        <strain evidence="2">cv. RG33-2</strain>
    </source>
</reference>
<name>A0A2P5G1U6_TREOI</name>